<dbReference type="KEGG" id="cld:CLSPO_c24300"/>
<dbReference type="GeneID" id="92939099"/>
<proteinExistence type="predicted"/>
<dbReference type="Proteomes" id="UP000033052">
    <property type="component" value="Chromosome"/>
</dbReference>
<protein>
    <submittedName>
        <fullName evidence="3">Uncharacterized protein</fullName>
    </submittedName>
</protein>
<reference evidence="3 4" key="1">
    <citation type="journal article" date="2015" name="PLoS ONE">
        <title>A universal mariner transposon system for forward genetic studies in the genus clostridium.</title>
        <authorList>
            <person name="Zhang Y."/>
            <person name="Grosse-Honebrink A."/>
            <person name="Minton N.P."/>
        </authorList>
    </citation>
    <scope>NUCLEOTIDE SEQUENCE [LARGE SCALE GENOMIC DNA]</scope>
    <source>
        <strain evidence="3 4">NCIMB 10696</strain>
    </source>
</reference>
<name>A0A7U4JPX4_CLOSG</name>
<dbReference type="AlphaFoldDB" id="A0A7U4JPX4"/>
<accession>A0A7U4JPX4</accession>
<keyword evidence="2" id="KW-1133">Transmembrane helix</keyword>
<sequence>MNEFHIIGVGIGIISGITFCILYFSFNKAWAVVSTTTGPFALFFVIYKVMKDSGSFVTSGNIISYTVGWIMTMSITIVILISIFIVYLKFKKDVPVNLNIINFLFGDESLKKSYQELTSLKAQKEINSKEYQEKINELNEQIEHYKRQASIYKQKEKSLNRAIEEGVYLELPYNNNIPLDKSFISEIPLNTYKLLQFNDIMARRTEVAIKNYIETKDTSIEMKEISLNYFIDDICKNVSECFFNPQDVRVHFRYLTSLNTYKKVAIFSEGKKCDDDLKILKCTEGMIKAAITYKSSLIKSINQDNHCIGTNDRKWKDYMVIIFDKFCYGSYPQLCMGIDVKNENIYRNIFYFLNLCNIDEIIQGFLVELDKKIEISKVIENKNIDEEIS</sequence>
<keyword evidence="2" id="KW-0472">Membrane</keyword>
<dbReference type="RefSeq" id="WP_033060239.1">
    <property type="nucleotide sequence ID" value="NZ_CP009225.1"/>
</dbReference>
<feature type="coiled-coil region" evidence="1">
    <location>
        <begin position="114"/>
        <end position="155"/>
    </location>
</feature>
<feature type="transmembrane region" description="Helical" evidence="2">
    <location>
        <begin position="62"/>
        <end position="88"/>
    </location>
</feature>
<evidence type="ECO:0000256" key="1">
    <source>
        <dbReference type="SAM" id="Coils"/>
    </source>
</evidence>
<keyword evidence="1" id="KW-0175">Coiled coil</keyword>
<gene>
    <name evidence="3" type="ORF">CLSPO_c24300</name>
</gene>
<evidence type="ECO:0000313" key="3">
    <source>
        <dbReference type="EMBL" id="AKC63150.1"/>
    </source>
</evidence>
<evidence type="ECO:0000256" key="2">
    <source>
        <dbReference type="SAM" id="Phobius"/>
    </source>
</evidence>
<dbReference type="EMBL" id="CP009225">
    <property type="protein sequence ID" value="AKC63150.1"/>
    <property type="molecule type" value="Genomic_DNA"/>
</dbReference>
<feature type="transmembrane region" description="Helical" evidence="2">
    <location>
        <begin position="31"/>
        <end position="50"/>
    </location>
</feature>
<evidence type="ECO:0000313" key="4">
    <source>
        <dbReference type="Proteomes" id="UP000033052"/>
    </source>
</evidence>
<feature type="transmembrane region" description="Helical" evidence="2">
    <location>
        <begin position="6"/>
        <end position="24"/>
    </location>
</feature>
<keyword evidence="2" id="KW-0812">Transmembrane</keyword>
<organism evidence="3 4">
    <name type="scientific">Clostridium sporogenes</name>
    <dbReference type="NCBI Taxonomy" id="1509"/>
    <lineage>
        <taxon>Bacteria</taxon>
        <taxon>Bacillati</taxon>
        <taxon>Bacillota</taxon>
        <taxon>Clostridia</taxon>
        <taxon>Eubacteriales</taxon>
        <taxon>Clostridiaceae</taxon>
        <taxon>Clostridium</taxon>
    </lineage>
</organism>